<organism evidence="1 2">
    <name type="scientific">Hominilimicola fabiformis</name>
    <dbReference type="NCBI Taxonomy" id="2885356"/>
    <lineage>
        <taxon>Bacteria</taxon>
        <taxon>Bacillati</taxon>
        <taxon>Bacillota</taxon>
        <taxon>Clostridia</taxon>
        <taxon>Eubacteriales</taxon>
        <taxon>Oscillospiraceae</taxon>
        <taxon>Hominilimicola</taxon>
    </lineage>
</organism>
<comment type="caution">
    <text evidence="1">The sequence shown here is derived from an EMBL/GenBank/DDBJ whole genome shotgun (WGS) entry which is preliminary data.</text>
</comment>
<dbReference type="EMBL" id="JAJEQM010000003">
    <property type="protein sequence ID" value="MCC2209949.1"/>
    <property type="molecule type" value="Genomic_DNA"/>
</dbReference>
<sequence length="93" mass="10389">MGFFDSFKSGAKDVFKGYDKVKLKEKITYDELYEIMKDETYSVGKPEITGSGLMRCIQFPAVDKYKIQIAITSKTITISKIYSGAGGLAKEIN</sequence>
<dbReference type="Proteomes" id="UP001198242">
    <property type="component" value="Unassembled WGS sequence"/>
</dbReference>
<accession>A0AAE3J8U3</accession>
<name>A0AAE3J8U3_9FIRM</name>
<evidence type="ECO:0000313" key="2">
    <source>
        <dbReference type="Proteomes" id="UP001198242"/>
    </source>
</evidence>
<gene>
    <name evidence="1" type="ORF">LKE05_03945</name>
</gene>
<reference evidence="1 2" key="1">
    <citation type="submission" date="2021-10" db="EMBL/GenBank/DDBJ databases">
        <title>Anaerobic single-cell dispensing facilitates the cultivation of human gut bacteria.</title>
        <authorList>
            <person name="Afrizal A."/>
        </authorList>
    </citation>
    <scope>NUCLEOTIDE SEQUENCE [LARGE SCALE GENOMIC DNA]</scope>
    <source>
        <strain evidence="1 2">CLA-AA-H232</strain>
    </source>
</reference>
<dbReference type="AlphaFoldDB" id="A0AAE3J8U3"/>
<dbReference type="RefSeq" id="WP_308455986.1">
    <property type="nucleotide sequence ID" value="NZ_JAJEQM010000003.1"/>
</dbReference>
<proteinExistence type="predicted"/>
<protein>
    <submittedName>
        <fullName evidence="1">Uncharacterized protein</fullName>
    </submittedName>
</protein>
<keyword evidence="2" id="KW-1185">Reference proteome</keyword>
<evidence type="ECO:0000313" key="1">
    <source>
        <dbReference type="EMBL" id="MCC2209949.1"/>
    </source>
</evidence>